<evidence type="ECO:0000313" key="2">
    <source>
        <dbReference type="Proteomes" id="UP000483004"/>
    </source>
</evidence>
<name>A0A6L3W5C3_9ACTN</name>
<dbReference type="RefSeq" id="WP_151539729.1">
    <property type="nucleotide sequence ID" value="NZ_WBMR01000019.1"/>
</dbReference>
<dbReference type="OrthoDB" id="3214245at2"/>
<sequence length="79" mass="8534">MQPRFIGIDPATPGNKCPSVSIDEDTGDFLFQGWTVTDPDVLAKIAEHSPIADDESIVRLPARMAQIIADAVQASARVR</sequence>
<proteinExistence type="predicted"/>
<dbReference type="EMBL" id="WBMR01000019">
    <property type="protein sequence ID" value="KAB2384774.1"/>
    <property type="molecule type" value="Genomic_DNA"/>
</dbReference>
<accession>A0A6L3W5C3</accession>
<keyword evidence="2" id="KW-1185">Reference proteome</keyword>
<dbReference type="Proteomes" id="UP000483004">
    <property type="component" value="Unassembled WGS sequence"/>
</dbReference>
<dbReference type="AlphaFoldDB" id="A0A6L3W5C3"/>
<organism evidence="1 2">
    <name type="scientific">Actinomadura montaniterrae</name>
    <dbReference type="NCBI Taxonomy" id="1803903"/>
    <lineage>
        <taxon>Bacteria</taxon>
        <taxon>Bacillati</taxon>
        <taxon>Actinomycetota</taxon>
        <taxon>Actinomycetes</taxon>
        <taxon>Streptosporangiales</taxon>
        <taxon>Thermomonosporaceae</taxon>
        <taxon>Actinomadura</taxon>
    </lineage>
</organism>
<comment type="caution">
    <text evidence="1">The sequence shown here is derived from an EMBL/GenBank/DDBJ whole genome shotgun (WGS) entry which is preliminary data.</text>
</comment>
<reference evidence="1 2" key="1">
    <citation type="submission" date="2019-09" db="EMBL/GenBank/DDBJ databases">
        <title>Actinomadura physcomitrii sp. nov., a novel actinomycete isolated from moss [Physcomitrium sphaericum (Ludw) Fuernr].</title>
        <authorList>
            <person name="Liu C."/>
            <person name="Zhuang X."/>
        </authorList>
    </citation>
    <scope>NUCLEOTIDE SEQUENCE [LARGE SCALE GENOMIC DNA]</scope>
    <source>
        <strain evidence="1 2">CYP1-1B</strain>
    </source>
</reference>
<evidence type="ECO:0000313" key="1">
    <source>
        <dbReference type="EMBL" id="KAB2384774.1"/>
    </source>
</evidence>
<protein>
    <submittedName>
        <fullName evidence="1">Uncharacterized protein</fullName>
    </submittedName>
</protein>
<gene>
    <name evidence="1" type="ORF">F9B16_10020</name>
</gene>